<evidence type="ECO:0000256" key="2">
    <source>
        <dbReference type="ARBA" id="ARBA00004141"/>
    </source>
</evidence>
<organism evidence="14 15">
    <name type="scientific">Fuerstiella marisgermanici</name>
    <dbReference type="NCBI Taxonomy" id="1891926"/>
    <lineage>
        <taxon>Bacteria</taxon>
        <taxon>Pseudomonadati</taxon>
        <taxon>Planctomycetota</taxon>
        <taxon>Planctomycetia</taxon>
        <taxon>Planctomycetales</taxon>
        <taxon>Planctomycetaceae</taxon>
        <taxon>Fuerstiella</taxon>
    </lineage>
</organism>
<protein>
    <submittedName>
        <fullName evidence="14">Zn-dependent protease</fullName>
    </submittedName>
</protein>
<keyword evidence="6" id="KW-0479">Metal-binding</keyword>
<keyword evidence="7" id="KW-0378">Hydrolase</keyword>
<evidence type="ECO:0000259" key="13">
    <source>
        <dbReference type="Pfam" id="PF02163"/>
    </source>
</evidence>
<feature type="transmembrane region" description="Helical" evidence="12">
    <location>
        <begin position="99"/>
        <end position="121"/>
    </location>
</feature>
<keyword evidence="11 12" id="KW-0472">Membrane</keyword>
<evidence type="ECO:0000256" key="7">
    <source>
        <dbReference type="ARBA" id="ARBA00022801"/>
    </source>
</evidence>
<evidence type="ECO:0000256" key="10">
    <source>
        <dbReference type="ARBA" id="ARBA00023049"/>
    </source>
</evidence>
<dbReference type="PANTHER" id="PTHR39188">
    <property type="entry name" value="MEMBRANE-ASSOCIATED ZINC METALLOPROTEASE M50B"/>
    <property type="match status" value="1"/>
</dbReference>
<feature type="transmembrane region" description="Helical" evidence="12">
    <location>
        <begin position="12"/>
        <end position="36"/>
    </location>
</feature>
<evidence type="ECO:0000256" key="1">
    <source>
        <dbReference type="ARBA" id="ARBA00001947"/>
    </source>
</evidence>
<comment type="similarity">
    <text evidence="3">Belongs to the peptidase M50B family.</text>
</comment>
<evidence type="ECO:0000256" key="4">
    <source>
        <dbReference type="ARBA" id="ARBA00022670"/>
    </source>
</evidence>
<reference evidence="14 15" key="1">
    <citation type="journal article" date="2016" name="Front. Microbiol.">
        <title>Fuerstia marisgermanicae gen. nov., sp. nov., an Unusual Member of the Phylum Planctomycetes from the German Wadden Sea.</title>
        <authorList>
            <person name="Kohn T."/>
            <person name="Heuer A."/>
            <person name="Jogler M."/>
            <person name="Vollmers J."/>
            <person name="Boedeker C."/>
            <person name="Bunk B."/>
            <person name="Rast P."/>
            <person name="Borchert D."/>
            <person name="Glockner I."/>
            <person name="Freese H.M."/>
            <person name="Klenk H.P."/>
            <person name="Overmann J."/>
            <person name="Kaster A.K."/>
            <person name="Rohde M."/>
            <person name="Wiegand S."/>
            <person name="Jogler C."/>
        </authorList>
    </citation>
    <scope>NUCLEOTIDE SEQUENCE [LARGE SCALE GENOMIC DNA]</scope>
    <source>
        <strain evidence="14 15">NH11</strain>
    </source>
</reference>
<dbReference type="InterPro" id="IPR008915">
    <property type="entry name" value="Peptidase_M50"/>
</dbReference>
<feature type="domain" description="Peptidase M50" evidence="13">
    <location>
        <begin position="48"/>
        <end position="120"/>
    </location>
</feature>
<keyword evidence="4 14" id="KW-0645">Protease</keyword>
<evidence type="ECO:0000313" key="14">
    <source>
        <dbReference type="EMBL" id="APZ96863.1"/>
    </source>
</evidence>
<dbReference type="AlphaFoldDB" id="A0A1P8WS35"/>
<dbReference type="EMBL" id="CP017641">
    <property type="protein sequence ID" value="APZ96863.1"/>
    <property type="molecule type" value="Genomic_DNA"/>
</dbReference>
<dbReference type="KEGG" id="fmr:Fuma_06537"/>
<keyword evidence="5 12" id="KW-0812">Transmembrane</keyword>
<evidence type="ECO:0000256" key="5">
    <source>
        <dbReference type="ARBA" id="ARBA00022692"/>
    </source>
</evidence>
<feature type="transmembrane region" description="Helical" evidence="12">
    <location>
        <begin position="133"/>
        <end position="153"/>
    </location>
</feature>
<dbReference type="Pfam" id="PF02163">
    <property type="entry name" value="Peptidase_M50"/>
    <property type="match status" value="2"/>
</dbReference>
<comment type="cofactor">
    <cofactor evidence="1">
        <name>Zn(2+)</name>
        <dbReference type="ChEBI" id="CHEBI:29105"/>
    </cofactor>
</comment>
<comment type="subcellular location">
    <subcellularLocation>
        <location evidence="2">Membrane</location>
        <topology evidence="2">Multi-pass membrane protein</topology>
    </subcellularLocation>
</comment>
<evidence type="ECO:0000256" key="6">
    <source>
        <dbReference type="ARBA" id="ARBA00022723"/>
    </source>
</evidence>
<keyword evidence="10" id="KW-0482">Metalloprotease</keyword>
<dbReference type="GO" id="GO:0006508">
    <property type="term" value="P:proteolysis"/>
    <property type="evidence" value="ECO:0007669"/>
    <property type="project" value="UniProtKB-KW"/>
</dbReference>
<evidence type="ECO:0000256" key="9">
    <source>
        <dbReference type="ARBA" id="ARBA00022989"/>
    </source>
</evidence>
<evidence type="ECO:0000256" key="11">
    <source>
        <dbReference type="ARBA" id="ARBA00023136"/>
    </source>
</evidence>
<gene>
    <name evidence="14" type="ORF">Fuma_06537</name>
</gene>
<feature type="transmembrane region" description="Helical" evidence="12">
    <location>
        <begin position="233"/>
        <end position="252"/>
    </location>
</feature>
<name>A0A1P8WS35_9PLAN</name>
<evidence type="ECO:0000313" key="15">
    <source>
        <dbReference type="Proteomes" id="UP000187735"/>
    </source>
</evidence>
<evidence type="ECO:0000256" key="3">
    <source>
        <dbReference type="ARBA" id="ARBA00007931"/>
    </source>
</evidence>
<evidence type="ECO:0000256" key="12">
    <source>
        <dbReference type="SAM" id="Phobius"/>
    </source>
</evidence>
<keyword evidence="9 12" id="KW-1133">Transmembrane helix</keyword>
<feature type="domain" description="Peptidase M50" evidence="13">
    <location>
        <begin position="135"/>
        <end position="173"/>
    </location>
</feature>
<dbReference type="RefSeq" id="WP_077027834.1">
    <property type="nucleotide sequence ID" value="NZ_CP017641.1"/>
</dbReference>
<keyword evidence="15" id="KW-1185">Reference proteome</keyword>
<sequence>MFGMAGETEFDLRFELLGVPIRVHPVFWISSIWIVWDGDDPRRVFVGVLCIFVSVLVHEMGHGLLSRRYGYPSEIVLYILGGYATATRFSTWKNVKVSAAGPAAGFLLFLLTYITLLLLAASNPESLIGDSMIGYAIKMMLFANLIVTLMNLVPCVPLDGGRIAESLMNLYGGPQSMERTIQLGIVASGLVALRGIYCINTGADYVPLPQFLFPSFRVGDMIYTWSGSGIQPAPRFMVIFFGFLCAQQVIAYNEIKGRR</sequence>
<dbReference type="GO" id="GO:0046872">
    <property type="term" value="F:metal ion binding"/>
    <property type="evidence" value="ECO:0007669"/>
    <property type="project" value="UniProtKB-KW"/>
</dbReference>
<evidence type="ECO:0000256" key="8">
    <source>
        <dbReference type="ARBA" id="ARBA00022833"/>
    </source>
</evidence>
<dbReference type="GO" id="GO:0016020">
    <property type="term" value="C:membrane"/>
    <property type="evidence" value="ECO:0007669"/>
    <property type="project" value="UniProtKB-SubCell"/>
</dbReference>
<dbReference type="Proteomes" id="UP000187735">
    <property type="component" value="Chromosome"/>
</dbReference>
<dbReference type="GO" id="GO:0008237">
    <property type="term" value="F:metallopeptidase activity"/>
    <property type="evidence" value="ECO:0007669"/>
    <property type="project" value="UniProtKB-KW"/>
</dbReference>
<keyword evidence="8" id="KW-0862">Zinc</keyword>
<feature type="transmembrane region" description="Helical" evidence="12">
    <location>
        <begin position="42"/>
        <end position="57"/>
    </location>
</feature>
<dbReference type="OrthoDB" id="166377at2"/>
<feature type="transmembrane region" description="Helical" evidence="12">
    <location>
        <begin position="69"/>
        <end position="87"/>
    </location>
</feature>
<dbReference type="PANTHER" id="PTHR39188:SF3">
    <property type="entry name" value="STAGE IV SPORULATION PROTEIN FB"/>
    <property type="match status" value="1"/>
</dbReference>
<accession>A0A1P8WS35</accession>
<proteinExistence type="inferred from homology"/>